<protein>
    <recommendedName>
        <fullName evidence="3">GNAT family N-acetyltransferase</fullName>
    </recommendedName>
</protein>
<dbReference type="Proteomes" id="UP001519308">
    <property type="component" value="Unassembled WGS sequence"/>
</dbReference>
<dbReference type="RefSeq" id="WP_021282895.1">
    <property type="nucleotide sequence ID" value="NZ_JAGGLL010000084.1"/>
</dbReference>
<dbReference type="InterPro" id="IPR016181">
    <property type="entry name" value="Acyl_CoA_acyltransferase"/>
</dbReference>
<keyword evidence="2" id="KW-1185">Reference proteome</keyword>
<gene>
    <name evidence="1" type="ORF">J2Z44_004341</name>
</gene>
<organism evidence="1 2">
    <name type="scientific">Clostridium punense</name>
    <dbReference type="NCBI Taxonomy" id="1054297"/>
    <lineage>
        <taxon>Bacteria</taxon>
        <taxon>Bacillati</taxon>
        <taxon>Bacillota</taxon>
        <taxon>Clostridia</taxon>
        <taxon>Eubacteriales</taxon>
        <taxon>Clostridiaceae</taxon>
        <taxon>Clostridium</taxon>
    </lineage>
</organism>
<reference evidence="1 2" key="1">
    <citation type="submission" date="2021-03" db="EMBL/GenBank/DDBJ databases">
        <title>Genomic Encyclopedia of Type Strains, Phase IV (KMG-IV): sequencing the most valuable type-strain genomes for metagenomic binning, comparative biology and taxonomic classification.</title>
        <authorList>
            <person name="Goeker M."/>
        </authorList>
    </citation>
    <scope>NUCLEOTIDE SEQUENCE [LARGE SCALE GENOMIC DNA]</scope>
    <source>
        <strain evidence="1 2">DSM 28650</strain>
    </source>
</reference>
<dbReference type="Pfam" id="PF12746">
    <property type="entry name" value="GNAT_acetyltran"/>
    <property type="match status" value="1"/>
</dbReference>
<evidence type="ECO:0000313" key="1">
    <source>
        <dbReference type="EMBL" id="MBP2024464.1"/>
    </source>
</evidence>
<dbReference type="SUPFAM" id="SSF55729">
    <property type="entry name" value="Acyl-CoA N-acyltransferases (Nat)"/>
    <property type="match status" value="1"/>
</dbReference>
<dbReference type="Gene3D" id="3.40.630.30">
    <property type="match status" value="1"/>
</dbReference>
<proteinExistence type="predicted"/>
<comment type="caution">
    <text evidence="1">The sequence shown here is derived from an EMBL/GenBank/DDBJ whole genome shotgun (WGS) entry which is preliminary data.</text>
</comment>
<sequence>MYKVNSDFEIVKEIFSSSSKKFVFQSIIEGNTPGEIYLNSLINPELYVIFDKGNFVIYVGGDTTAYEEYIRCIEYIREYILTEELKKEFYDYIKISYTSDLWKNALLDTFNDLKVSQDRRALYKYDIANIHYKTPENFSYEIKPINEEVLRDSSLENFELLKEEILGMWGSIEGFIKNGFGYCAVDSRKLISWCTAELVSRNYCGIGIETIEEEQKKGVGAVLAESFLKECAIRNLIPYWDSWTRNLGSVKIAEKVGFYKVEEYDVLIVEF</sequence>
<dbReference type="EMBL" id="JAGGLL010000084">
    <property type="protein sequence ID" value="MBP2024464.1"/>
    <property type="molecule type" value="Genomic_DNA"/>
</dbReference>
<dbReference type="InterPro" id="IPR027365">
    <property type="entry name" value="GNAT_acetyltra_YdfB-like"/>
</dbReference>
<evidence type="ECO:0008006" key="3">
    <source>
        <dbReference type="Google" id="ProtNLM"/>
    </source>
</evidence>
<dbReference type="PANTHER" id="PTHR31143">
    <property type="match status" value="1"/>
</dbReference>
<name>A0ABS4K9M3_9CLOT</name>
<accession>A0ABS4K9M3</accession>
<dbReference type="PANTHER" id="PTHR31143:SF2">
    <property type="entry name" value="FR47-LIKE DOMAIN-CONTAINING PROTEIN-RELATED"/>
    <property type="match status" value="1"/>
</dbReference>
<evidence type="ECO:0000313" key="2">
    <source>
        <dbReference type="Proteomes" id="UP001519308"/>
    </source>
</evidence>